<evidence type="ECO:0008006" key="4">
    <source>
        <dbReference type="Google" id="ProtNLM"/>
    </source>
</evidence>
<keyword evidence="1" id="KW-0812">Transmembrane</keyword>
<dbReference type="Proteomes" id="UP000199417">
    <property type="component" value="Unassembled WGS sequence"/>
</dbReference>
<feature type="transmembrane region" description="Helical" evidence="1">
    <location>
        <begin position="42"/>
        <end position="62"/>
    </location>
</feature>
<dbReference type="STRING" id="168276.SAMN05444580_101363"/>
<sequence length="446" mass="47081">MASTEGSQPLDASERAELLRLRAQVAESAGVRRRGLHNALRWTLSGFLILLVALLMVGSLVARFTSSEIMDTDRYVQTVAPLASQPEVQAEIADQVTDQLFARLDIEKITADALTALTETAPRVPQQVVGLAPVIAGQAKSFIHETVLSVVQTDQFERAWVEANRIAHQKLVAVATGDTSVVEIDEKGTVSVPLGPILTNVGDQLVQRGFAFADKIPDIDVEFVLFQSSDLVKAQKAVRALNSAATWLPWLAVVAAIGAVFAAPRGQRLRALALVGLGVAVATALLGLALNVARSVYIDDIPSDVLSPAAASAIVDTLSVPLKTTVRAFFALGVVVALVGYLTGGSRSALAVRSGFRRGVDALRRLGADRPPRPYEVWAARLRVPLRVAIAAVAVAILLFWRYPTGLVVGLIALFAVVALVALEAVARPGVVAAEASADSPADLPG</sequence>
<evidence type="ECO:0000313" key="3">
    <source>
        <dbReference type="Proteomes" id="UP000199417"/>
    </source>
</evidence>
<evidence type="ECO:0000313" key="2">
    <source>
        <dbReference type="EMBL" id="SDC60745.1"/>
    </source>
</evidence>
<dbReference type="AlphaFoldDB" id="A0A1G6N0U7"/>
<dbReference type="RefSeq" id="WP_072846623.1">
    <property type="nucleotide sequence ID" value="NZ_FNAB01000001.1"/>
</dbReference>
<reference evidence="2 3" key="1">
    <citation type="submission" date="2016-10" db="EMBL/GenBank/DDBJ databases">
        <authorList>
            <person name="de Groot N.N."/>
        </authorList>
    </citation>
    <scope>NUCLEOTIDE SEQUENCE [LARGE SCALE GENOMIC DNA]</scope>
    <source>
        <strain evidence="2 3">JCM 11308</strain>
    </source>
</reference>
<evidence type="ECO:0000256" key="1">
    <source>
        <dbReference type="SAM" id="Phobius"/>
    </source>
</evidence>
<keyword evidence="1" id="KW-1133">Transmembrane helix</keyword>
<dbReference type="EMBL" id="FNAB01000001">
    <property type="protein sequence ID" value="SDC60745.1"/>
    <property type="molecule type" value="Genomic_DNA"/>
</dbReference>
<accession>A0A1G6N0U7</accession>
<organism evidence="2 3">
    <name type="scientific">Rhodococcus tukisamuensis</name>
    <dbReference type="NCBI Taxonomy" id="168276"/>
    <lineage>
        <taxon>Bacteria</taxon>
        <taxon>Bacillati</taxon>
        <taxon>Actinomycetota</taxon>
        <taxon>Actinomycetes</taxon>
        <taxon>Mycobacteriales</taxon>
        <taxon>Nocardiaceae</taxon>
        <taxon>Rhodococcus</taxon>
    </lineage>
</organism>
<feature type="transmembrane region" description="Helical" evidence="1">
    <location>
        <begin position="384"/>
        <end position="401"/>
    </location>
</feature>
<feature type="transmembrane region" description="Helical" evidence="1">
    <location>
        <begin position="326"/>
        <end position="344"/>
    </location>
</feature>
<feature type="transmembrane region" description="Helical" evidence="1">
    <location>
        <begin position="407"/>
        <end position="427"/>
    </location>
</feature>
<protein>
    <recommendedName>
        <fullName evidence="4">Integral membrane protein</fullName>
    </recommendedName>
</protein>
<keyword evidence="1" id="KW-0472">Membrane</keyword>
<name>A0A1G6N0U7_9NOCA</name>
<keyword evidence="3" id="KW-1185">Reference proteome</keyword>
<proteinExistence type="predicted"/>
<feature type="transmembrane region" description="Helical" evidence="1">
    <location>
        <begin position="271"/>
        <end position="293"/>
    </location>
</feature>
<gene>
    <name evidence="2" type="ORF">SAMN05444580_101363</name>
</gene>
<feature type="transmembrane region" description="Helical" evidence="1">
    <location>
        <begin position="247"/>
        <end position="264"/>
    </location>
</feature>